<sequence length="67" mass="7173">MSSISGGLESPLAEIARISAQQRPPVSSLAGAEEIAWVPSIKDLVRSEFDDADLVASSIRSNQYQRA</sequence>
<reference evidence="1" key="1">
    <citation type="submission" date="2023-07" db="EMBL/GenBank/DDBJ databases">
        <title>draft genome sequence of fig (Ficus carica).</title>
        <authorList>
            <person name="Takahashi T."/>
            <person name="Nishimura K."/>
        </authorList>
    </citation>
    <scope>NUCLEOTIDE SEQUENCE</scope>
</reference>
<protein>
    <submittedName>
        <fullName evidence="1">Uncharacterized protein</fullName>
    </submittedName>
</protein>
<evidence type="ECO:0000313" key="1">
    <source>
        <dbReference type="EMBL" id="GMN62630.1"/>
    </source>
</evidence>
<evidence type="ECO:0000313" key="2">
    <source>
        <dbReference type="Proteomes" id="UP001187192"/>
    </source>
</evidence>
<dbReference type="EMBL" id="BTGU01000132">
    <property type="protein sequence ID" value="GMN62630.1"/>
    <property type="molecule type" value="Genomic_DNA"/>
</dbReference>
<dbReference type="Gramene" id="FCD_00023970-RA">
    <property type="protein sequence ID" value="FCD_00023970-RA:cds"/>
    <property type="gene ID" value="FCD_00023970"/>
</dbReference>
<dbReference type="AlphaFoldDB" id="A0AA88J5J0"/>
<organism evidence="1 2">
    <name type="scientific">Ficus carica</name>
    <name type="common">Common fig</name>
    <dbReference type="NCBI Taxonomy" id="3494"/>
    <lineage>
        <taxon>Eukaryota</taxon>
        <taxon>Viridiplantae</taxon>
        <taxon>Streptophyta</taxon>
        <taxon>Embryophyta</taxon>
        <taxon>Tracheophyta</taxon>
        <taxon>Spermatophyta</taxon>
        <taxon>Magnoliopsida</taxon>
        <taxon>eudicotyledons</taxon>
        <taxon>Gunneridae</taxon>
        <taxon>Pentapetalae</taxon>
        <taxon>rosids</taxon>
        <taxon>fabids</taxon>
        <taxon>Rosales</taxon>
        <taxon>Moraceae</taxon>
        <taxon>Ficeae</taxon>
        <taxon>Ficus</taxon>
    </lineage>
</organism>
<comment type="caution">
    <text evidence="1">The sequence shown here is derived from an EMBL/GenBank/DDBJ whole genome shotgun (WGS) entry which is preliminary data.</text>
</comment>
<accession>A0AA88J5J0</accession>
<name>A0AA88J5J0_FICCA</name>
<keyword evidence="2" id="KW-1185">Reference proteome</keyword>
<proteinExistence type="predicted"/>
<gene>
    <name evidence="1" type="ORF">TIFTF001_031714</name>
</gene>
<dbReference type="Proteomes" id="UP001187192">
    <property type="component" value="Unassembled WGS sequence"/>
</dbReference>